<dbReference type="Proteomes" id="UP000317550">
    <property type="component" value="Chromosome"/>
</dbReference>
<dbReference type="RefSeq" id="WP_143856224.1">
    <property type="nucleotide sequence ID" value="NZ_CP041730.1"/>
</dbReference>
<protein>
    <submittedName>
        <fullName evidence="1">Uncharacterized protein</fullName>
    </submittedName>
</protein>
<dbReference type="EMBL" id="CP041730">
    <property type="protein sequence ID" value="QDQ25299.1"/>
    <property type="molecule type" value="Genomic_DNA"/>
</dbReference>
<accession>A0A516SAX4</accession>
<evidence type="ECO:0000313" key="2">
    <source>
        <dbReference type="Proteomes" id="UP000317550"/>
    </source>
</evidence>
<evidence type="ECO:0000313" key="1">
    <source>
        <dbReference type="EMBL" id="QDQ25299.1"/>
    </source>
</evidence>
<dbReference type="AlphaFoldDB" id="A0A516SAX4"/>
<reference evidence="2" key="1">
    <citation type="submission" date="2019-07" db="EMBL/GenBank/DDBJ databases">
        <title>Chitinimonas sp. nov., isolated from Ny-Alesund, arctica soil.</title>
        <authorList>
            <person name="Xu Q."/>
            <person name="Peng F."/>
        </authorList>
    </citation>
    <scope>NUCLEOTIDE SEQUENCE [LARGE SCALE GENOMIC DNA]</scope>
    <source>
        <strain evidence="2">R3-44</strain>
    </source>
</reference>
<sequence length="115" mass="12371">MVEGKEMHYPVDIGINGQKYTGACDNVKAAMEVTIPYTGSAPQVFIGDFVNLPYGPFEITEVADVQGGGHLGGHPNMLILTLKASAFTEHTHHSHLVYEGAAATFVHTREKNSST</sequence>
<organism evidence="1 2">
    <name type="scientific">Chitinimonas arctica</name>
    <dbReference type="NCBI Taxonomy" id="2594795"/>
    <lineage>
        <taxon>Bacteria</taxon>
        <taxon>Pseudomonadati</taxon>
        <taxon>Pseudomonadota</taxon>
        <taxon>Betaproteobacteria</taxon>
        <taxon>Neisseriales</taxon>
        <taxon>Chitinibacteraceae</taxon>
        <taxon>Chitinimonas</taxon>
    </lineage>
</organism>
<keyword evidence="2" id="KW-1185">Reference proteome</keyword>
<gene>
    <name evidence="1" type="ORF">FNU76_02425</name>
</gene>
<dbReference type="KEGG" id="cari:FNU76_02425"/>
<proteinExistence type="predicted"/>
<name>A0A516SAX4_9NEIS</name>